<reference evidence="1" key="1">
    <citation type="submission" date="2023-09" db="UniProtKB">
        <authorList>
            <consortium name="Ensembl"/>
        </authorList>
    </citation>
    <scope>IDENTIFICATION</scope>
</reference>
<dbReference type="GeneTree" id="ENSGT01030000234785"/>
<dbReference type="STRING" id="303518.ENSPNYP00000016097"/>
<dbReference type="InterPro" id="IPR013783">
    <property type="entry name" value="Ig-like_fold"/>
</dbReference>
<dbReference type="AlphaFoldDB" id="A0A3B4FZN8"/>
<organism evidence="1">
    <name type="scientific">Pundamilia nyererei</name>
    <dbReference type="NCBI Taxonomy" id="303518"/>
    <lineage>
        <taxon>Eukaryota</taxon>
        <taxon>Metazoa</taxon>
        <taxon>Chordata</taxon>
        <taxon>Craniata</taxon>
        <taxon>Vertebrata</taxon>
        <taxon>Euteleostomi</taxon>
        <taxon>Actinopterygii</taxon>
        <taxon>Neopterygii</taxon>
        <taxon>Teleostei</taxon>
        <taxon>Neoteleostei</taxon>
        <taxon>Acanthomorphata</taxon>
        <taxon>Ovalentaria</taxon>
        <taxon>Cichlomorphae</taxon>
        <taxon>Cichliformes</taxon>
        <taxon>Cichlidae</taxon>
        <taxon>African cichlids</taxon>
        <taxon>Pseudocrenilabrinae</taxon>
        <taxon>Haplochromini</taxon>
        <taxon>Pundamilia</taxon>
    </lineage>
</organism>
<sequence length="162" mass="17762">LVPTQASDGTFVLKKTSDSFMETKTSNSNSTIFSINKVLDSFKKTQNSNTNSATFDIPEVDFDDVGLYQCQYQKSGPSHELNSPLSDLVRLSVTGKKTITSKIIQVQVSGCLTKCSQSPHGHFILSSTVNSASLSFPVAEYEHQGSYSCVYEFSIHTDIQIC</sequence>
<proteinExistence type="predicted"/>
<evidence type="ECO:0008006" key="2">
    <source>
        <dbReference type="Google" id="ProtNLM"/>
    </source>
</evidence>
<evidence type="ECO:0000313" key="1">
    <source>
        <dbReference type="Ensembl" id="ENSPNYP00000016097.1"/>
    </source>
</evidence>
<dbReference type="Gene3D" id="2.60.40.10">
    <property type="entry name" value="Immunoglobulins"/>
    <property type="match status" value="1"/>
</dbReference>
<name>A0A3B4FZN8_9CICH</name>
<dbReference type="SUPFAM" id="SSF48726">
    <property type="entry name" value="Immunoglobulin"/>
    <property type="match status" value="1"/>
</dbReference>
<protein>
    <recommendedName>
        <fullName evidence="2">Immunoglobulin subtype domain-containing protein</fullName>
    </recommendedName>
</protein>
<accession>A0A3B4FZN8</accession>
<dbReference type="Ensembl" id="ENSPNYT00000016501.1">
    <property type="protein sequence ID" value="ENSPNYP00000016097.1"/>
    <property type="gene ID" value="ENSPNYG00000012192.1"/>
</dbReference>
<dbReference type="InterPro" id="IPR036179">
    <property type="entry name" value="Ig-like_dom_sf"/>
</dbReference>